<organism evidence="1 2">
    <name type="scientific">Racocetra persica</name>
    <dbReference type="NCBI Taxonomy" id="160502"/>
    <lineage>
        <taxon>Eukaryota</taxon>
        <taxon>Fungi</taxon>
        <taxon>Fungi incertae sedis</taxon>
        <taxon>Mucoromycota</taxon>
        <taxon>Glomeromycotina</taxon>
        <taxon>Glomeromycetes</taxon>
        <taxon>Diversisporales</taxon>
        <taxon>Gigasporaceae</taxon>
        <taxon>Racocetra</taxon>
    </lineage>
</organism>
<dbReference type="Proteomes" id="UP000789920">
    <property type="component" value="Unassembled WGS sequence"/>
</dbReference>
<proteinExistence type="predicted"/>
<keyword evidence="2" id="KW-1185">Reference proteome</keyword>
<protein>
    <submittedName>
        <fullName evidence="1">11741_t:CDS:1</fullName>
    </submittedName>
</protein>
<dbReference type="EMBL" id="CAJVQC010027146">
    <property type="protein sequence ID" value="CAG8735500.1"/>
    <property type="molecule type" value="Genomic_DNA"/>
</dbReference>
<accession>A0ACA9Q453</accession>
<gene>
    <name evidence="1" type="ORF">RPERSI_LOCUS12611</name>
</gene>
<name>A0ACA9Q453_9GLOM</name>
<feature type="non-terminal residue" evidence="1">
    <location>
        <position position="235"/>
    </location>
</feature>
<comment type="caution">
    <text evidence="1">The sequence shown here is derived from an EMBL/GenBank/DDBJ whole genome shotgun (WGS) entry which is preliminary data.</text>
</comment>
<evidence type="ECO:0000313" key="1">
    <source>
        <dbReference type="EMBL" id="CAG8735500.1"/>
    </source>
</evidence>
<reference evidence="1" key="1">
    <citation type="submission" date="2021-06" db="EMBL/GenBank/DDBJ databases">
        <authorList>
            <person name="Kallberg Y."/>
            <person name="Tangrot J."/>
            <person name="Rosling A."/>
        </authorList>
    </citation>
    <scope>NUCLEOTIDE SEQUENCE</scope>
    <source>
        <strain evidence="1">MA461A</strain>
    </source>
</reference>
<sequence length="235" mass="26943">MLSAVLKDNPYLKKGVLTGILRIAKANLFSGLNNVEEYTLLNSEFGEFYGFTQKEVNQLLKRFFPGVNYRKIKEWYNGYNFGGQTVYNPYSLMSYLARKDEVSQHWTESGSMDLLEKALLNDEIQEQIQQLVKDKTIVSPIETQISFGAFKQPETLFSLLLFSGYLSPVTRSAQTDAYDEQESGQGRADLILIPKSKPLHHAFIIEYKACDREEELDLTAQKGLKQIKNKKYNVK</sequence>
<evidence type="ECO:0000313" key="2">
    <source>
        <dbReference type="Proteomes" id="UP000789920"/>
    </source>
</evidence>